<feature type="compositionally biased region" description="Polar residues" evidence="1">
    <location>
        <begin position="13"/>
        <end position="25"/>
    </location>
</feature>
<evidence type="ECO:0000256" key="1">
    <source>
        <dbReference type="SAM" id="MobiDB-lite"/>
    </source>
</evidence>
<dbReference type="AlphaFoldDB" id="W4KGZ1"/>
<evidence type="ECO:0000313" key="2">
    <source>
        <dbReference type="EMBL" id="ETW84296.1"/>
    </source>
</evidence>
<dbReference type="EMBL" id="KI925456">
    <property type="protein sequence ID" value="ETW84296.1"/>
    <property type="molecule type" value="Genomic_DNA"/>
</dbReference>
<feature type="compositionally biased region" description="Low complexity" evidence="1">
    <location>
        <begin position="538"/>
        <end position="560"/>
    </location>
</feature>
<evidence type="ECO:0000313" key="3">
    <source>
        <dbReference type="Proteomes" id="UP000030671"/>
    </source>
</evidence>
<feature type="compositionally biased region" description="Low complexity" evidence="1">
    <location>
        <begin position="224"/>
        <end position="235"/>
    </location>
</feature>
<feature type="region of interest" description="Disordered" evidence="1">
    <location>
        <begin position="464"/>
        <end position="582"/>
    </location>
</feature>
<organism evidence="2 3">
    <name type="scientific">Heterobasidion irregulare (strain TC 32-1)</name>
    <dbReference type="NCBI Taxonomy" id="747525"/>
    <lineage>
        <taxon>Eukaryota</taxon>
        <taxon>Fungi</taxon>
        <taxon>Dikarya</taxon>
        <taxon>Basidiomycota</taxon>
        <taxon>Agaricomycotina</taxon>
        <taxon>Agaricomycetes</taxon>
        <taxon>Russulales</taxon>
        <taxon>Bondarzewiaceae</taxon>
        <taxon>Heterobasidion</taxon>
        <taxon>Heterobasidion annosum species complex</taxon>
    </lineage>
</organism>
<feature type="compositionally biased region" description="Basic and acidic residues" evidence="1">
    <location>
        <begin position="491"/>
        <end position="501"/>
    </location>
</feature>
<sequence length="582" mass="61340">MPVPSSADADAPRTNTVKSNTTKTPRNSKEKPPSSQFPALPSSTIQAQQDPSTPSPSQLIAQQSQHSQPQPQTKKVARRSSKPIIDWFQRKLAGTVRPRRASDSVRGRNSNGSNISNREKRRPTLPDGFRDLSRVQSTPLHPGESGDKDIRRNGHSQALAKPAPISLNGDEPESLADAETHGDISTYRSSLARDSMWSPASNLEADEDASVRPLPPSSPPSPSPSRSSSSYLSDPRTFKSIAASTKPTTLLSVDLTNGMAHIAQAPSPAGASPAQRIPAHIRSSSAGGSNGGGSITFSALPPSPSSSVQNSLNIMAQTAGYPNHPLQAPQHTTHHPRNNPHPSSPPPDNASMLTLASSAFAFPGARIGVVGGTTDTVSVSHLSHFGGSRFVTEDRSSHFVLGDDLDAEGEADASVRALRPRSSRRGSWESEASGWSARMGNGSVVGMGPSTPSMLRDRSLWSASLRTGGNFPGYEEGDQSEQDSDEEEGDDHDHATRKHEADDDSGGGNVVHADSQRETDASTAGSGSTPHERFGERASPSSSQAQSSSNPVSSSAEAVSRPVIRVSMDSPRIQIGDTTTSA</sequence>
<proteinExistence type="predicted"/>
<keyword evidence="3" id="KW-1185">Reference proteome</keyword>
<name>W4KGZ1_HETIT</name>
<dbReference type="KEGG" id="hir:HETIRDRAFT_472835"/>
<accession>W4KGZ1</accession>
<protein>
    <submittedName>
        <fullName evidence="2">Uncharacterized protein</fullName>
    </submittedName>
</protein>
<feature type="compositionally biased region" description="Pro residues" evidence="1">
    <location>
        <begin position="213"/>
        <end position="223"/>
    </location>
</feature>
<feature type="compositionally biased region" description="Basic and acidic residues" evidence="1">
    <location>
        <begin position="122"/>
        <end position="133"/>
    </location>
</feature>
<dbReference type="Proteomes" id="UP000030671">
    <property type="component" value="Unassembled WGS sequence"/>
</dbReference>
<dbReference type="InParanoid" id="W4KGZ1"/>
<feature type="compositionally biased region" description="Low complexity" evidence="1">
    <location>
        <begin position="107"/>
        <end position="116"/>
    </location>
</feature>
<dbReference type="RefSeq" id="XP_009543981.1">
    <property type="nucleotide sequence ID" value="XM_009545686.1"/>
</dbReference>
<feature type="compositionally biased region" description="Low complexity" evidence="1">
    <location>
        <begin position="62"/>
        <end position="72"/>
    </location>
</feature>
<gene>
    <name evidence="2" type="ORF">HETIRDRAFT_472835</name>
</gene>
<feature type="compositionally biased region" description="Polar residues" evidence="1">
    <location>
        <begin position="33"/>
        <end position="61"/>
    </location>
</feature>
<feature type="region of interest" description="Disordered" evidence="1">
    <location>
        <begin position="1"/>
        <end position="247"/>
    </location>
</feature>
<feature type="region of interest" description="Disordered" evidence="1">
    <location>
        <begin position="281"/>
        <end position="352"/>
    </location>
</feature>
<feature type="compositionally biased region" description="Acidic residues" evidence="1">
    <location>
        <begin position="475"/>
        <end position="490"/>
    </location>
</feature>
<dbReference type="GeneID" id="20677481"/>
<dbReference type="HOGENOM" id="CLU_025278_1_0_1"/>
<dbReference type="eggNOG" id="ENOG502SBIX">
    <property type="taxonomic scope" value="Eukaryota"/>
</dbReference>
<dbReference type="OrthoDB" id="3269047at2759"/>
<feature type="region of interest" description="Disordered" evidence="1">
    <location>
        <begin position="412"/>
        <end position="452"/>
    </location>
</feature>
<feature type="compositionally biased region" description="Polar residues" evidence="1">
    <location>
        <begin position="305"/>
        <end position="316"/>
    </location>
</feature>
<reference evidence="2 3" key="1">
    <citation type="journal article" date="2012" name="New Phytol.">
        <title>Insight into trade-off between wood decay and parasitism from the genome of a fungal forest pathogen.</title>
        <authorList>
            <person name="Olson A."/>
            <person name="Aerts A."/>
            <person name="Asiegbu F."/>
            <person name="Belbahri L."/>
            <person name="Bouzid O."/>
            <person name="Broberg A."/>
            <person name="Canback B."/>
            <person name="Coutinho P.M."/>
            <person name="Cullen D."/>
            <person name="Dalman K."/>
            <person name="Deflorio G."/>
            <person name="van Diepen L.T."/>
            <person name="Dunand C."/>
            <person name="Duplessis S."/>
            <person name="Durling M."/>
            <person name="Gonthier P."/>
            <person name="Grimwood J."/>
            <person name="Fossdal C.G."/>
            <person name="Hansson D."/>
            <person name="Henrissat B."/>
            <person name="Hietala A."/>
            <person name="Himmelstrand K."/>
            <person name="Hoffmeister D."/>
            <person name="Hogberg N."/>
            <person name="James T.Y."/>
            <person name="Karlsson M."/>
            <person name="Kohler A."/>
            <person name="Kues U."/>
            <person name="Lee Y.H."/>
            <person name="Lin Y.C."/>
            <person name="Lind M."/>
            <person name="Lindquist E."/>
            <person name="Lombard V."/>
            <person name="Lucas S."/>
            <person name="Lunden K."/>
            <person name="Morin E."/>
            <person name="Murat C."/>
            <person name="Park J."/>
            <person name="Raffaello T."/>
            <person name="Rouze P."/>
            <person name="Salamov A."/>
            <person name="Schmutz J."/>
            <person name="Solheim H."/>
            <person name="Stahlberg J."/>
            <person name="Velez H."/>
            <person name="de Vries R.P."/>
            <person name="Wiebenga A."/>
            <person name="Woodward S."/>
            <person name="Yakovlev I."/>
            <person name="Garbelotto M."/>
            <person name="Martin F."/>
            <person name="Grigoriev I.V."/>
            <person name="Stenlid J."/>
        </authorList>
    </citation>
    <scope>NUCLEOTIDE SEQUENCE [LARGE SCALE GENOMIC DNA]</scope>
    <source>
        <strain evidence="2 3">TC 32-1</strain>
    </source>
</reference>